<evidence type="ECO:0000313" key="2">
    <source>
        <dbReference type="Proteomes" id="UP001465976"/>
    </source>
</evidence>
<proteinExistence type="predicted"/>
<dbReference type="EMBL" id="JBAHYK010005724">
    <property type="protein sequence ID" value="KAL0562443.1"/>
    <property type="molecule type" value="Genomic_DNA"/>
</dbReference>
<accession>A0ABR3EHT5</accession>
<name>A0ABR3EHT5_9AGAR</name>
<reference evidence="1 2" key="1">
    <citation type="submission" date="2024-02" db="EMBL/GenBank/DDBJ databases">
        <title>A draft genome for the cacao thread blight pathogen Marasmius crinis-equi.</title>
        <authorList>
            <person name="Cohen S.P."/>
            <person name="Baruah I.K."/>
            <person name="Amoako-Attah I."/>
            <person name="Bukari Y."/>
            <person name="Meinhardt L.W."/>
            <person name="Bailey B.A."/>
        </authorList>
    </citation>
    <scope>NUCLEOTIDE SEQUENCE [LARGE SCALE GENOMIC DNA]</scope>
    <source>
        <strain evidence="1 2">GH-76</strain>
    </source>
</reference>
<sequence>MGSLGARKTQLHRFAIKLNWVLPDDTALCMPGVIKKMQKMENLERLEMDLGHAEIPIPLHGGLSL</sequence>
<protein>
    <submittedName>
        <fullName evidence="1">Uncharacterized protein</fullName>
    </submittedName>
</protein>
<comment type="caution">
    <text evidence="1">The sequence shown here is derived from an EMBL/GenBank/DDBJ whole genome shotgun (WGS) entry which is preliminary data.</text>
</comment>
<dbReference type="Proteomes" id="UP001465976">
    <property type="component" value="Unassembled WGS sequence"/>
</dbReference>
<evidence type="ECO:0000313" key="1">
    <source>
        <dbReference type="EMBL" id="KAL0562443.1"/>
    </source>
</evidence>
<gene>
    <name evidence="1" type="ORF">V5O48_019644</name>
</gene>
<organism evidence="1 2">
    <name type="scientific">Marasmius crinis-equi</name>
    <dbReference type="NCBI Taxonomy" id="585013"/>
    <lineage>
        <taxon>Eukaryota</taxon>
        <taxon>Fungi</taxon>
        <taxon>Dikarya</taxon>
        <taxon>Basidiomycota</taxon>
        <taxon>Agaricomycotina</taxon>
        <taxon>Agaricomycetes</taxon>
        <taxon>Agaricomycetidae</taxon>
        <taxon>Agaricales</taxon>
        <taxon>Marasmiineae</taxon>
        <taxon>Marasmiaceae</taxon>
        <taxon>Marasmius</taxon>
    </lineage>
</organism>
<feature type="non-terminal residue" evidence="1">
    <location>
        <position position="65"/>
    </location>
</feature>
<keyword evidence="2" id="KW-1185">Reference proteome</keyword>